<dbReference type="GO" id="GO:0046856">
    <property type="term" value="P:phosphatidylinositol dephosphorylation"/>
    <property type="evidence" value="ECO:0007669"/>
    <property type="project" value="InterPro"/>
</dbReference>
<evidence type="ECO:0000256" key="1">
    <source>
        <dbReference type="ARBA" id="ARBA00004146"/>
    </source>
</evidence>
<dbReference type="AlphaFoldDB" id="A0A1X0NU91"/>
<dbReference type="VEuPathDB" id="TriTrypDB:TM35_000182380"/>
<organism evidence="6 7">
    <name type="scientific">Trypanosoma theileri</name>
    <dbReference type="NCBI Taxonomy" id="67003"/>
    <lineage>
        <taxon>Eukaryota</taxon>
        <taxon>Discoba</taxon>
        <taxon>Euglenozoa</taxon>
        <taxon>Kinetoplastea</taxon>
        <taxon>Metakinetoplastina</taxon>
        <taxon>Trypanosomatida</taxon>
        <taxon>Trypanosomatidae</taxon>
        <taxon>Trypanosoma</taxon>
    </lineage>
</organism>
<dbReference type="EMBL" id="NBCO01000018">
    <property type="protein sequence ID" value="ORC88181.1"/>
    <property type="molecule type" value="Genomic_DNA"/>
</dbReference>
<dbReference type="STRING" id="67003.A0A1X0NU91"/>
<dbReference type="PANTHER" id="PTHR11200">
    <property type="entry name" value="INOSITOL 5-PHOSPHATASE"/>
    <property type="match status" value="1"/>
</dbReference>
<reference evidence="6 7" key="1">
    <citation type="submission" date="2017-03" db="EMBL/GenBank/DDBJ databases">
        <title>An alternative strategy for trypanosome survival in the mammalian bloodstream revealed through genome and transcriptome analysis of the ubiquitous bovine parasite Trypanosoma (Megatrypanum) theileri.</title>
        <authorList>
            <person name="Kelly S."/>
            <person name="Ivens A."/>
            <person name="Mott A."/>
            <person name="O'Neill E."/>
            <person name="Emms D."/>
            <person name="Macleod O."/>
            <person name="Voorheis P."/>
            <person name="Matthews J."/>
            <person name="Matthews K."/>
            <person name="Carrington M."/>
        </authorList>
    </citation>
    <scope>NUCLEOTIDE SEQUENCE [LARGE SCALE GENOMIC DNA]</scope>
    <source>
        <strain evidence="6">Edinburgh</strain>
    </source>
</reference>
<comment type="caution">
    <text evidence="6">The sequence shown here is derived from an EMBL/GenBank/DDBJ whole genome shotgun (WGS) entry which is preliminary data.</text>
</comment>
<dbReference type="Gene3D" id="2.60.40.10">
    <property type="entry name" value="Immunoglobulins"/>
    <property type="match status" value="1"/>
</dbReference>
<evidence type="ECO:0000256" key="2">
    <source>
        <dbReference type="ARBA" id="ARBA00004580"/>
    </source>
</evidence>
<dbReference type="Proteomes" id="UP000192257">
    <property type="component" value="Unassembled WGS sequence"/>
</dbReference>
<dbReference type="Gene3D" id="3.60.10.10">
    <property type="entry name" value="Endonuclease/exonuclease/phosphatase"/>
    <property type="match status" value="1"/>
</dbReference>
<evidence type="ECO:0000256" key="3">
    <source>
        <dbReference type="ARBA" id="ARBA00022753"/>
    </source>
</evidence>
<protein>
    <submittedName>
        <fullName evidence="6">Putative inositol phosphatidylinositol phosphatase</fullName>
    </submittedName>
</protein>
<proteinExistence type="predicted"/>
<dbReference type="RefSeq" id="XP_028882247.1">
    <property type="nucleotide sequence ID" value="XM_029026551.1"/>
</dbReference>
<gene>
    <name evidence="6" type="ORF">TM35_000182380</name>
</gene>
<dbReference type="GO" id="GO:0004439">
    <property type="term" value="F:phosphatidylinositol-4,5-bisphosphate 5-phosphatase activity"/>
    <property type="evidence" value="ECO:0007669"/>
    <property type="project" value="TreeGrafter"/>
</dbReference>
<dbReference type="Gene3D" id="1.10.555.10">
    <property type="entry name" value="Rho GTPase activation protein"/>
    <property type="match status" value="1"/>
</dbReference>
<dbReference type="InterPro" id="IPR000198">
    <property type="entry name" value="RhoGAP_dom"/>
</dbReference>
<keyword evidence="3" id="KW-0967">Endosome</keyword>
<dbReference type="FunFam" id="3.60.10.10:FF:000128">
    <property type="entry name" value="Inositol/phosphatidylinositol phosphatase, putative"/>
    <property type="match status" value="1"/>
</dbReference>
<dbReference type="Pfam" id="PF22669">
    <property type="entry name" value="Exo_endo_phos2"/>
    <property type="match status" value="1"/>
</dbReference>
<dbReference type="SUPFAM" id="SSF56219">
    <property type="entry name" value="DNase I-like"/>
    <property type="match status" value="1"/>
</dbReference>
<evidence type="ECO:0000256" key="4">
    <source>
        <dbReference type="ARBA" id="ARBA00023329"/>
    </source>
</evidence>
<dbReference type="InterPro" id="IPR046985">
    <property type="entry name" value="IP5"/>
</dbReference>
<keyword evidence="7" id="KW-1185">Reference proteome</keyword>
<dbReference type="PANTHER" id="PTHR11200:SF300">
    <property type="entry name" value="TYPE II INOSITOL 1,4,5-TRISPHOSPHATE 5-PHOSPHATASE"/>
    <property type="match status" value="1"/>
</dbReference>
<dbReference type="InterPro" id="IPR036691">
    <property type="entry name" value="Endo/exonu/phosph_ase_sf"/>
</dbReference>
<dbReference type="GO" id="GO:0007165">
    <property type="term" value="P:signal transduction"/>
    <property type="evidence" value="ECO:0007669"/>
    <property type="project" value="InterPro"/>
</dbReference>
<dbReference type="PROSITE" id="PS50238">
    <property type="entry name" value="RHOGAP"/>
    <property type="match status" value="1"/>
</dbReference>
<dbReference type="InterPro" id="IPR008936">
    <property type="entry name" value="Rho_GTPase_activation_prot"/>
</dbReference>
<dbReference type="SMART" id="SM00324">
    <property type="entry name" value="RhoGAP"/>
    <property type="match status" value="1"/>
</dbReference>
<evidence type="ECO:0000313" key="7">
    <source>
        <dbReference type="Proteomes" id="UP000192257"/>
    </source>
</evidence>
<dbReference type="SMART" id="SM00128">
    <property type="entry name" value="IPPc"/>
    <property type="match status" value="1"/>
</dbReference>
<dbReference type="GO" id="GO:0031901">
    <property type="term" value="C:early endosome membrane"/>
    <property type="evidence" value="ECO:0007669"/>
    <property type="project" value="UniProtKB-SubCell"/>
</dbReference>
<name>A0A1X0NU91_9TRYP</name>
<dbReference type="OrthoDB" id="7862313at2759"/>
<dbReference type="SUPFAM" id="SSF48350">
    <property type="entry name" value="GTPase activation domain, GAP"/>
    <property type="match status" value="1"/>
</dbReference>
<dbReference type="Pfam" id="PF00620">
    <property type="entry name" value="RhoGAP"/>
    <property type="match status" value="1"/>
</dbReference>
<accession>A0A1X0NU91</accession>
<dbReference type="InterPro" id="IPR000300">
    <property type="entry name" value="IPPc"/>
</dbReference>
<dbReference type="GO" id="GO:0030670">
    <property type="term" value="C:phagocytic vesicle membrane"/>
    <property type="evidence" value="ECO:0007669"/>
    <property type="project" value="UniProtKB-SubCell"/>
</dbReference>
<feature type="domain" description="Rho-GAP" evidence="5">
    <location>
        <begin position="564"/>
        <end position="781"/>
    </location>
</feature>
<evidence type="ECO:0000259" key="5">
    <source>
        <dbReference type="PROSITE" id="PS50238"/>
    </source>
</evidence>
<comment type="subcellular location">
    <subcellularLocation>
        <location evidence="2">Cytoplasmic vesicle</location>
        <location evidence="2">Phagosome membrane</location>
    </subcellularLocation>
    <subcellularLocation>
        <location evidence="1">Early endosome membrane</location>
    </subcellularLocation>
</comment>
<dbReference type="GeneID" id="39986331"/>
<evidence type="ECO:0000313" key="6">
    <source>
        <dbReference type="EMBL" id="ORC88181.1"/>
    </source>
</evidence>
<keyword evidence="4" id="KW-0968">Cytoplasmic vesicle</keyword>
<sequence>MIPGLPPAFDVEHDRMEEVFSFIKSRVVGQDGNVLSSEESWVQRELQYYENLYTEQQELSVCLVTFNVASKKPPANLSTLISHTMPGENNKPVDLIMVSLQEVDMSATAMLKEETEAATPWVNALQALVGADSNQGSSSLYYAFPPKQLVGLLLCVYLRRSLVPYAQETSVMTVGTGALGSMGNKGAVGFHLVLHRTSLCLINAHLAAGTNNVVKRNEDASNIFMGMDFNAQKRQLYAAAAAQGSFSAQDIMFQQPEMLPHDHDIIIVAGDLNYRLKLSYDAAVEMALRCDVEGLLEHDEFTVELANPHSPWLGFVDVKPTFPPTYRYDIGTNIYDTSEKQRVPSYTDRIVIWTRRKAHQKLIRVDSLRALMDVYSSDHKPVQALLSVPILCEVEDKKNAVRRSLRERVAQVGLDRSSSAKTTVDPVSLDFGAQQFYDCGARHVLHITNTGECVAVVKIFRQRNNDLSEGAWLRVYPASFSILPNEVKEVIVECQLHPRCMRWMSLWRPFEGRGRLSLSSMLVIFVNHGPVHLVECTCILKPSVFGNSLENISMLQNEVCVSAYALNEVPEKLRKAIRPQLPKELWFLCEAIYERGARQPNLFTEDTSNETCDAIMHHLDTRCEPIPVDYDVHCVATCLITFLQSLQEPVVPFSLYGAALAAGKAKGKAPLVFVQQQLPPQHANVWIYVCALLNFLLRPVNARSNELTSKLLAKLFSDVMLVRPSVLMYGASGSAVGNYKEPTTNTQGGVASQTLRQQLQQEKEDAMSLIEYFLVPPPDSLR</sequence>
<dbReference type="InterPro" id="IPR013783">
    <property type="entry name" value="Ig-like_fold"/>
</dbReference>